<evidence type="ECO:0000256" key="9">
    <source>
        <dbReference type="RuleBase" id="RU000556"/>
    </source>
</evidence>
<accession>A0A345UIX5</accession>
<keyword evidence="13" id="KW-1185">Reference proteome</keyword>
<evidence type="ECO:0000313" key="13">
    <source>
        <dbReference type="Proteomes" id="UP000254808"/>
    </source>
</evidence>
<keyword evidence="12" id="KW-0251">Elongation factor</keyword>
<dbReference type="Pfam" id="PF01272">
    <property type="entry name" value="GreA_GreB"/>
    <property type="match status" value="1"/>
</dbReference>
<evidence type="ECO:0000256" key="6">
    <source>
        <dbReference type="ARBA" id="ARBA00024916"/>
    </source>
</evidence>
<evidence type="ECO:0000256" key="7">
    <source>
        <dbReference type="ARBA" id="ARBA00030776"/>
    </source>
</evidence>
<organism evidence="12 13">
    <name type="scientific">Cyclonatronum proteinivorum</name>
    <dbReference type="NCBI Taxonomy" id="1457365"/>
    <lineage>
        <taxon>Bacteria</taxon>
        <taxon>Pseudomonadati</taxon>
        <taxon>Balneolota</taxon>
        <taxon>Balneolia</taxon>
        <taxon>Balneolales</taxon>
        <taxon>Cyclonatronaceae</taxon>
        <taxon>Cyclonatronum</taxon>
    </lineage>
</organism>
<dbReference type="InterPro" id="IPR018151">
    <property type="entry name" value="TF_GreA/GreB_CS"/>
</dbReference>
<dbReference type="Gene3D" id="1.10.287.180">
    <property type="entry name" value="Transcription elongation factor, GreA/GreB, N-terminal domain"/>
    <property type="match status" value="1"/>
</dbReference>
<evidence type="ECO:0000259" key="11">
    <source>
        <dbReference type="Pfam" id="PF03449"/>
    </source>
</evidence>
<keyword evidence="4 8" id="KW-0238">DNA-binding</keyword>
<dbReference type="GO" id="GO:0006354">
    <property type="term" value="P:DNA-templated transcription elongation"/>
    <property type="evidence" value="ECO:0007669"/>
    <property type="project" value="TreeGrafter"/>
</dbReference>
<dbReference type="GO" id="GO:0032784">
    <property type="term" value="P:regulation of DNA-templated transcription elongation"/>
    <property type="evidence" value="ECO:0007669"/>
    <property type="project" value="UniProtKB-UniRule"/>
</dbReference>
<feature type="domain" description="Transcription elongation factor GreA/GreB N-terminal" evidence="11">
    <location>
        <begin position="6"/>
        <end position="74"/>
    </location>
</feature>
<keyword evidence="8" id="KW-0175">Coiled coil</keyword>
<evidence type="ECO:0000256" key="1">
    <source>
        <dbReference type="ARBA" id="ARBA00008213"/>
    </source>
</evidence>
<dbReference type="Pfam" id="PF03449">
    <property type="entry name" value="GreA_GreB_N"/>
    <property type="match status" value="1"/>
</dbReference>
<dbReference type="HAMAP" id="MF_00105">
    <property type="entry name" value="GreA_GreB"/>
    <property type="match status" value="1"/>
</dbReference>
<proteinExistence type="inferred from homology"/>
<dbReference type="InterPro" id="IPR006359">
    <property type="entry name" value="Tscrpt_elong_fac_GreA"/>
</dbReference>
<name>A0A345UIX5_9BACT</name>
<sequence length="158" mass="17299">MKVNHLSKEGYQKLNDELRQLKTDGRKQVAADIEEARSKGDLSENAEYDAAKEAQGLLEKKIAELENALANARIIDEKNIDASKVYVLSTVTILNKKNNKKSTYTLVSPQEADFNTGKISVESPIGKGLLGKEAGDVVTVKVPAGMLELEILSIERIS</sequence>
<protein>
    <recommendedName>
        <fullName evidence="2 8">Transcription elongation factor GreA</fullName>
    </recommendedName>
    <alternativeName>
        <fullName evidence="7 8">Transcript cleavage factor GreA</fullName>
    </alternativeName>
</protein>
<keyword evidence="3 8" id="KW-0805">Transcription regulation</keyword>
<dbReference type="PROSITE" id="PS00830">
    <property type="entry name" value="GREAB_2"/>
    <property type="match status" value="1"/>
</dbReference>
<dbReference type="InterPro" id="IPR023459">
    <property type="entry name" value="Tscrpt_elong_fac_GreA/B_fam"/>
</dbReference>
<keyword evidence="5 8" id="KW-0804">Transcription</keyword>
<dbReference type="InterPro" id="IPR001437">
    <property type="entry name" value="Tscrpt_elong_fac_GreA/B_C"/>
</dbReference>
<dbReference type="NCBIfam" id="TIGR01462">
    <property type="entry name" value="greA"/>
    <property type="match status" value="1"/>
</dbReference>
<dbReference type="RefSeq" id="WP_114983704.1">
    <property type="nucleotide sequence ID" value="NZ_CP027806.1"/>
</dbReference>
<dbReference type="PANTHER" id="PTHR30437">
    <property type="entry name" value="TRANSCRIPTION ELONGATION FACTOR GREA"/>
    <property type="match status" value="1"/>
</dbReference>
<evidence type="ECO:0000256" key="3">
    <source>
        <dbReference type="ARBA" id="ARBA00023015"/>
    </source>
</evidence>
<dbReference type="KEGG" id="cprv:CYPRO_1163"/>
<dbReference type="GO" id="GO:0003746">
    <property type="term" value="F:translation elongation factor activity"/>
    <property type="evidence" value="ECO:0007669"/>
    <property type="project" value="UniProtKB-KW"/>
</dbReference>
<dbReference type="FunFam" id="1.10.287.180:FF:000001">
    <property type="entry name" value="Transcription elongation factor GreA"/>
    <property type="match status" value="1"/>
</dbReference>
<evidence type="ECO:0000313" key="12">
    <source>
        <dbReference type="EMBL" id="AXJ00427.1"/>
    </source>
</evidence>
<reference evidence="12 13" key="1">
    <citation type="submission" date="2018-03" db="EMBL/GenBank/DDBJ databases">
        <title>Phenotypic and genomic properties of Cyclonatronum proteinivorum gen. nov., sp. nov., a haloalkaliphilic bacteroidete from soda lakes possessing Na+-translocating rhodopsin.</title>
        <authorList>
            <person name="Toshchakov S.V."/>
            <person name="Korzhenkov A."/>
            <person name="Samarov N.I."/>
            <person name="Kublanov I.V."/>
            <person name="Muntyan M.S."/>
            <person name="Sorokin D.Y."/>
        </authorList>
    </citation>
    <scope>NUCLEOTIDE SEQUENCE [LARGE SCALE GENOMIC DNA]</scope>
    <source>
        <strain evidence="12 13">Omega</strain>
    </source>
</reference>
<dbReference type="GO" id="GO:0070063">
    <property type="term" value="F:RNA polymerase binding"/>
    <property type="evidence" value="ECO:0007669"/>
    <property type="project" value="InterPro"/>
</dbReference>
<dbReference type="InterPro" id="IPR028624">
    <property type="entry name" value="Tscrpt_elong_fac_GreA/B"/>
</dbReference>
<dbReference type="InterPro" id="IPR036953">
    <property type="entry name" value="GreA/GreB_C_sf"/>
</dbReference>
<dbReference type="Gene3D" id="3.10.50.30">
    <property type="entry name" value="Transcription elongation factor, GreA/GreB, C-terminal domain"/>
    <property type="match status" value="1"/>
</dbReference>
<dbReference type="InterPro" id="IPR036805">
    <property type="entry name" value="Tscrpt_elong_fac_GreA/B_N_sf"/>
</dbReference>
<dbReference type="Proteomes" id="UP000254808">
    <property type="component" value="Chromosome"/>
</dbReference>
<evidence type="ECO:0000259" key="10">
    <source>
        <dbReference type="Pfam" id="PF01272"/>
    </source>
</evidence>
<dbReference type="AlphaFoldDB" id="A0A345UIX5"/>
<dbReference type="SUPFAM" id="SSF46557">
    <property type="entry name" value="GreA transcript cleavage protein, N-terminal domain"/>
    <property type="match status" value="1"/>
</dbReference>
<feature type="domain" description="Transcription elongation factor GreA/GreB C-terminal" evidence="10">
    <location>
        <begin position="83"/>
        <end position="155"/>
    </location>
</feature>
<gene>
    <name evidence="8" type="primary">greA</name>
    <name evidence="12" type="ORF">CYPRO_1163</name>
</gene>
<comment type="similarity">
    <text evidence="1 8 9">Belongs to the GreA/GreB family.</text>
</comment>
<dbReference type="PANTHER" id="PTHR30437:SF4">
    <property type="entry name" value="TRANSCRIPTION ELONGATION FACTOR GREA"/>
    <property type="match status" value="1"/>
</dbReference>
<feature type="coiled-coil region" evidence="8">
    <location>
        <begin position="48"/>
        <end position="78"/>
    </location>
</feature>
<dbReference type="PROSITE" id="PS00829">
    <property type="entry name" value="GREAB_1"/>
    <property type="match status" value="1"/>
</dbReference>
<dbReference type="OrthoDB" id="9808774at2"/>
<comment type="function">
    <text evidence="6 8 9">Necessary for efficient RNA polymerase transcription elongation past template-encoded arresting sites. The arresting sites in DNA have the property of trapping a certain fraction of elongating RNA polymerases that pass through, resulting in locked ternary complexes. Cleavage of the nascent transcript by cleavage factors such as GreA or GreB allows the resumption of elongation from the new 3'terminus. GreA releases sequences of 2 to 3 nucleotides.</text>
</comment>
<dbReference type="NCBIfam" id="NF001263">
    <property type="entry name" value="PRK00226.1-4"/>
    <property type="match status" value="1"/>
</dbReference>
<dbReference type="NCBIfam" id="NF001261">
    <property type="entry name" value="PRK00226.1-2"/>
    <property type="match status" value="1"/>
</dbReference>
<dbReference type="PIRSF" id="PIRSF006092">
    <property type="entry name" value="GreA_GreB"/>
    <property type="match status" value="1"/>
</dbReference>
<dbReference type="InterPro" id="IPR022691">
    <property type="entry name" value="Tscrpt_elong_fac_GreA/B_N"/>
</dbReference>
<dbReference type="GO" id="GO:0003677">
    <property type="term" value="F:DNA binding"/>
    <property type="evidence" value="ECO:0007669"/>
    <property type="project" value="UniProtKB-UniRule"/>
</dbReference>
<dbReference type="EMBL" id="CP027806">
    <property type="protein sequence ID" value="AXJ00427.1"/>
    <property type="molecule type" value="Genomic_DNA"/>
</dbReference>
<evidence type="ECO:0000256" key="5">
    <source>
        <dbReference type="ARBA" id="ARBA00023163"/>
    </source>
</evidence>
<evidence type="ECO:0000256" key="4">
    <source>
        <dbReference type="ARBA" id="ARBA00023125"/>
    </source>
</evidence>
<evidence type="ECO:0000256" key="2">
    <source>
        <dbReference type="ARBA" id="ARBA00013729"/>
    </source>
</evidence>
<dbReference type="FunFam" id="3.10.50.30:FF:000001">
    <property type="entry name" value="Transcription elongation factor GreA"/>
    <property type="match status" value="1"/>
</dbReference>
<keyword evidence="12" id="KW-0648">Protein biosynthesis</keyword>
<evidence type="ECO:0000256" key="8">
    <source>
        <dbReference type="HAMAP-Rule" id="MF_00105"/>
    </source>
</evidence>
<dbReference type="SUPFAM" id="SSF54534">
    <property type="entry name" value="FKBP-like"/>
    <property type="match status" value="1"/>
</dbReference>